<reference evidence="2 3" key="1">
    <citation type="journal article" date="2014" name="Nat. Commun.">
        <title>Molecular traces of alternative social organization in a termite genome.</title>
        <authorList>
            <person name="Terrapon N."/>
            <person name="Li C."/>
            <person name="Robertson H.M."/>
            <person name="Ji L."/>
            <person name="Meng X."/>
            <person name="Booth W."/>
            <person name="Chen Z."/>
            <person name="Childers C.P."/>
            <person name="Glastad K.M."/>
            <person name="Gokhale K."/>
            <person name="Gowin J."/>
            <person name="Gronenberg W."/>
            <person name="Hermansen R.A."/>
            <person name="Hu H."/>
            <person name="Hunt B.G."/>
            <person name="Huylmans A.K."/>
            <person name="Khalil S.M."/>
            <person name="Mitchell R.D."/>
            <person name="Munoz-Torres M.C."/>
            <person name="Mustard J.A."/>
            <person name="Pan H."/>
            <person name="Reese J.T."/>
            <person name="Scharf M.E."/>
            <person name="Sun F."/>
            <person name="Vogel H."/>
            <person name="Xiao J."/>
            <person name="Yang W."/>
            <person name="Yang Z."/>
            <person name="Yang Z."/>
            <person name="Zhou J."/>
            <person name="Zhu J."/>
            <person name="Brent C.S."/>
            <person name="Elsik C.G."/>
            <person name="Goodisman M.A."/>
            <person name="Liberles D.A."/>
            <person name="Roe R.M."/>
            <person name="Vargo E.L."/>
            <person name="Vilcinskas A."/>
            <person name="Wang J."/>
            <person name="Bornberg-Bauer E."/>
            <person name="Korb J."/>
            <person name="Zhang G."/>
            <person name="Liebig J."/>
        </authorList>
    </citation>
    <scope>NUCLEOTIDE SEQUENCE [LARGE SCALE GENOMIC DNA]</scope>
    <source>
        <tissue evidence="2">Whole organism</tissue>
    </source>
</reference>
<dbReference type="Proteomes" id="UP000027135">
    <property type="component" value="Unassembled WGS sequence"/>
</dbReference>
<dbReference type="InParanoid" id="A0A067RLS5"/>
<evidence type="ECO:0000313" key="2">
    <source>
        <dbReference type="EMBL" id="KDR23988.1"/>
    </source>
</evidence>
<sequence>MSTHEVTQIGISKSQPDVNSPAEQRQAQGSVRVLHEDERALSEEGSHLEQNQVHALRRDRPPERQMGPKKK</sequence>
<protein>
    <submittedName>
        <fullName evidence="2">Uncharacterized protein</fullName>
    </submittedName>
</protein>
<dbReference type="EMBL" id="KK852432">
    <property type="protein sequence ID" value="KDR23988.1"/>
    <property type="molecule type" value="Genomic_DNA"/>
</dbReference>
<organism evidence="2 3">
    <name type="scientific">Zootermopsis nevadensis</name>
    <name type="common">Dampwood termite</name>
    <dbReference type="NCBI Taxonomy" id="136037"/>
    <lineage>
        <taxon>Eukaryota</taxon>
        <taxon>Metazoa</taxon>
        <taxon>Ecdysozoa</taxon>
        <taxon>Arthropoda</taxon>
        <taxon>Hexapoda</taxon>
        <taxon>Insecta</taxon>
        <taxon>Pterygota</taxon>
        <taxon>Neoptera</taxon>
        <taxon>Polyneoptera</taxon>
        <taxon>Dictyoptera</taxon>
        <taxon>Blattodea</taxon>
        <taxon>Blattoidea</taxon>
        <taxon>Termitoidae</taxon>
        <taxon>Termopsidae</taxon>
        <taxon>Zootermopsis</taxon>
    </lineage>
</organism>
<evidence type="ECO:0000313" key="3">
    <source>
        <dbReference type="Proteomes" id="UP000027135"/>
    </source>
</evidence>
<gene>
    <name evidence="2" type="ORF">L798_07927</name>
</gene>
<feature type="compositionally biased region" description="Basic and acidic residues" evidence="1">
    <location>
        <begin position="33"/>
        <end position="47"/>
    </location>
</feature>
<name>A0A067RLS5_ZOONE</name>
<feature type="region of interest" description="Disordered" evidence="1">
    <location>
        <begin position="1"/>
        <end position="71"/>
    </location>
</feature>
<evidence type="ECO:0000256" key="1">
    <source>
        <dbReference type="SAM" id="MobiDB-lite"/>
    </source>
</evidence>
<proteinExistence type="predicted"/>
<accession>A0A067RLS5</accession>
<feature type="compositionally biased region" description="Polar residues" evidence="1">
    <location>
        <begin position="1"/>
        <end position="29"/>
    </location>
</feature>
<keyword evidence="3" id="KW-1185">Reference proteome</keyword>
<dbReference type="AlphaFoldDB" id="A0A067RLS5"/>